<dbReference type="Gene3D" id="1.25.40.20">
    <property type="entry name" value="Ankyrin repeat-containing domain"/>
    <property type="match status" value="1"/>
</dbReference>
<organism evidence="1">
    <name type="scientific">Pandoravirus neocaledonia</name>
    <dbReference type="NCBI Taxonomy" id="2107708"/>
    <lineage>
        <taxon>Viruses</taxon>
        <taxon>Pandoravirus</taxon>
    </lineage>
</organism>
<dbReference type="PANTHER" id="PTHR46586">
    <property type="entry name" value="ANKYRIN REPEAT-CONTAINING PROTEIN"/>
    <property type="match status" value="1"/>
</dbReference>
<evidence type="ECO:0008006" key="2">
    <source>
        <dbReference type="Google" id="ProtNLM"/>
    </source>
</evidence>
<reference evidence="1" key="1">
    <citation type="journal article" date="2018" name="Nat. Commun.">
        <title>Diversity and evolution of the emerging Pandoraviridae family.</title>
        <authorList>
            <person name="Legendre M."/>
            <person name="Fabre E."/>
            <person name="Poirot O."/>
            <person name="Jeudy S."/>
            <person name="Lartigue A."/>
            <person name="Alempic J.M."/>
            <person name="Beucher L."/>
            <person name="Philippe N."/>
            <person name="Bertaux L."/>
            <person name="Christo-Foroux E."/>
            <person name="Labadie K."/>
            <person name="Coute Y."/>
            <person name="Abergel C."/>
            <person name="Claverie J.M."/>
        </authorList>
    </citation>
    <scope>NUCLEOTIDE SEQUENCE [LARGE SCALE GENOMIC DNA]</scope>
    <source>
        <strain evidence="1">Neocaledonia</strain>
    </source>
</reference>
<protein>
    <recommendedName>
        <fullName evidence="2">Ankyrin repeat domain containing protein</fullName>
    </recommendedName>
</protein>
<dbReference type="EMBL" id="MG011690">
    <property type="protein sequence ID" value="AVK76379.1"/>
    <property type="molecule type" value="Genomic_DNA"/>
</dbReference>
<proteinExistence type="predicted"/>
<dbReference type="GeneID" id="36843092"/>
<dbReference type="PANTHER" id="PTHR46586:SF3">
    <property type="entry name" value="ANKYRIN REPEAT-CONTAINING PROTEIN"/>
    <property type="match status" value="1"/>
</dbReference>
<dbReference type="InterPro" id="IPR036770">
    <property type="entry name" value="Ankyrin_rpt-contain_sf"/>
</dbReference>
<dbReference type="Proteomes" id="UP000249287">
    <property type="component" value="Segment"/>
</dbReference>
<dbReference type="KEGG" id="vg:36843092"/>
<evidence type="ECO:0000313" key="1">
    <source>
        <dbReference type="EMBL" id="AVK76379.1"/>
    </source>
</evidence>
<dbReference type="RefSeq" id="YP_009482382.1">
    <property type="nucleotide sequence ID" value="NC_037666.1"/>
</dbReference>
<accession>A0A2U7UD39</accession>
<gene>
    <name evidence="1" type="ORF">pneo_cds_772</name>
</gene>
<dbReference type="SUPFAM" id="SSF48403">
    <property type="entry name" value="Ankyrin repeat"/>
    <property type="match status" value="1"/>
</dbReference>
<dbReference type="InterPro" id="IPR052050">
    <property type="entry name" value="SecEffector_AnkRepeat"/>
</dbReference>
<name>A0A2U7UD39_9VIRU</name>
<sequence length="254" mass="27290">MHASVATTSTQDLSAEVAGLVLDKLGADDVESALKAGIFVVDADAEQTRRRCQTTKKRRLVADGDLSALKRIRKKRNARFVFQDVTLAAKGGHLDAVVWLCKHARGGYPCRVIQEASAGGHLAVVKWLCEAGRIAIRPGAIDGAIDAAAKQGHDDVIDYLTTNHGGKGTPTGLFWAVRNGHTDTIRHLCAICPENASAYYRITHNGNSLSPEIMLSDDPKAADAIEVEAVAKDHPEAFGLFDLACLMGRIDVIR</sequence>